<sequence length="219" mass="25704">MEDNMKKRLLVVDLGYTQGQSVIGQFPESTELKVVYTLEEAHEEVRPKYGHTWEELWAQYRPNHAGGNTQWWHHFKIRREKLLQSRLPYWDAVLTDLWENDTDQIPVGFGIATIAVFSGAKYVGIMQRRSRKDSIFHWLPGLGFDNPSWLQIEERKVIVSNDQPYGKGWCEQWNDLLRTSVVSNEFPTDSYTNQRVKMEEMGGYEAAVNHYWPDLIKPK</sequence>
<evidence type="ECO:0000313" key="1">
    <source>
        <dbReference type="EMBL" id="OGE90296.1"/>
    </source>
</evidence>
<accession>A0A1F5PK50</accession>
<proteinExistence type="predicted"/>
<dbReference type="EMBL" id="MFEY01000007">
    <property type="protein sequence ID" value="OGE90296.1"/>
    <property type="molecule type" value="Genomic_DNA"/>
</dbReference>
<comment type="caution">
    <text evidence="1">The sequence shown here is derived from an EMBL/GenBank/DDBJ whole genome shotgun (WGS) entry which is preliminary data.</text>
</comment>
<dbReference type="AlphaFoldDB" id="A0A1F5PK50"/>
<dbReference type="Proteomes" id="UP000177682">
    <property type="component" value="Unassembled WGS sequence"/>
</dbReference>
<gene>
    <name evidence="1" type="ORF">A3E29_04340</name>
</gene>
<organism evidence="1 2">
    <name type="scientific">Candidatus Doudnabacteria bacterium RIFCSPHIGHO2_12_FULL_48_16</name>
    <dbReference type="NCBI Taxonomy" id="1817838"/>
    <lineage>
        <taxon>Bacteria</taxon>
        <taxon>Candidatus Doudnaibacteriota</taxon>
    </lineage>
</organism>
<name>A0A1F5PK50_9BACT</name>
<evidence type="ECO:0000313" key="2">
    <source>
        <dbReference type="Proteomes" id="UP000177682"/>
    </source>
</evidence>
<reference evidence="1 2" key="1">
    <citation type="journal article" date="2016" name="Nat. Commun.">
        <title>Thousands of microbial genomes shed light on interconnected biogeochemical processes in an aquifer system.</title>
        <authorList>
            <person name="Anantharaman K."/>
            <person name="Brown C.T."/>
            <person name="Hug L.A."/>
            <person name="Sharon I."/>
            <person name="Castelle C.J."/>
            <person name="Probst A.J."/>
            <person name="Thomas B.C."/>
            <person name="Singh A."/>
            <person name="Wilkins M.J."/>
            <person name="Karaoz U."/>
            <person name="Brodie E.L."/>
            <person name="Williams K.H."/>
            <person name="Hubbard S.S."/>
            <person name="Banfield J.F."/>
        </authorList>
    </citation>
    <scope>NUCLEOTIDE SEQUENCE [LARGE SCALE GENOMIC DNA]</scope>
</reference>
<protein>
    <submittedName>
        <fullName evidence="1">Uncharacterized protein</fullName>
    </submittedName>
</protein>